<sequence>MSEVDILGIDLGTTNSVIALWESDTGGVRVLSNLEGDRLTPSVVMIDTQTNQPIVGKSALDFITSHPGQVIYSVKRFMGCTFRDERVRIDQTQVTYTIAQVQQGKVTIRIGEEMLSPSQISAHVLRKLKEDAEASLGKKITQAVITVPAYFSESQRQATKEAGELAGLRVPRIINEPTAAALAFGLGTEPQTVAVYDLGGGTFDLSILRIEKGLFRVKATSGDTHLGGDDFDSCIVGWMKEKFQQQHGVNLPVAEDNSLRSQLRKTAEVAKIALTQTTEYQISIPNLFTVENKCLGLEATLTRTELEKLVQPFIQRTLDICDATLKEAKLQPTDIDQVLLVGGQTRLPAIKKALLHRYGWKINDSINPDEAVARGAAVLGGRLCGYLREEVKLWDVTPLSLGIELANGKMDVIIRANEAIPVTKWRKGPQAFTTQRDGQESIRFRIYQGERPIAADNEFIGEVVLNLATVRPAGEVRVNCMFKVDHDGILHVLAQDTSTEGQPVEKTFDRFYRLTQQEVDQKLEEARVHQDEDTVTNRIFQIEEEIARLQRVINNDKASDRVLLERLGDLQLAISDRNVNQAEELLAELKSKIMTL</sequence>
<name>A0A139XH96_9CYAN</name>
<evidence type="ECO:0000256" key="1">
    <source>
        <dbReference type="ARBA" id="ARBA00007381"/>
    </source>
</evidence>
<dbReference type="InterPro" id="IPR013126">
    <property type="entry name" value="Hsp_70_fam"/>
</dbReference>
<keyword evidence="4 7" id="KW-0067">ATP-binding</keyword>
<dbReference type="Proteomes" id="UP000076925">
    <property type="component" value="Unassembled WGS sequence"/>
</dbReference>
<evidence type="ECO:0000256" key="6">
    <source>
        <dbReference type="ARBA" id="ARBA00023186"/>
    </source>
</evidence>
<dbReference type="Pfam" id="PF00012">
    <property type="entry name" value="HSP70"/>
    <property type="match status" value="1"/>
</dbReference>
<dbReference type="STRING" id="128403.WA1_02540"/>
<dbReference type="RefSeq" id="WP_017741336.1">
    <property type="nucleotide sequence ID" value="NZ_KQ976354.1"/>
</dbReference>
<evidence type="ECO:0000313" key="8">
    <source>
        <dbReference type="EMBL" id="KYC44039.1"/>
    </source>
</evidence>
<dbReference type="PROSITE" id="PS00297">
    <property type="entry name" value="HSP70_1"/>
    <property type="match status" value="1"/>
</dbReference>
<dbReference type="Gene3D" id="3.90.640.10">
    <property type="entry name" value="Actin, Chain A, domain 4"/>
    <property type="match status" value="1"/>
</dbReference>
<keyword evidence="5" id="KW-0346">Stress response</keyword>
<keyword evidence="3 7" id="KW-0547">Nucleotide-binding</keyword>
<dbReference type="InterPro" id="IPR043129">
    <property type="entry name" value="ATPase_NBD"/>
</dbReference>
<gene>
    <name evidence="8" type="ORF">WA1_02540</name>
</gene>
<evidence type="ECO:0000256" key="5">
    <source>
        <dbReference type="ARBA" id="ARBA00023016"/>
    </source>
</evidence>
<dbReference type="FunFam" id="3.90.640.10:FF:000003">
    <property type="entry name" value="Molecular chaperone DnaK"/>
    <property type="match status" value="1"/>
</dbReference>
<reference evidence="8 9" key="1">
    <citation type="journal article" date="2013" name="Genome Biol. Evol.">
        <title>Genomes of Stigonematalean cyanobacteria (subsection V) and the evolution of oxygenic photosynthesis from prokaryotes to plastids.</title>
        <authorList>
            <person name="Dagan T."/>
            <person name="Roettger M."/>
            <person name="Stucken K."/>
            <person name="Landan G."/>
            <person name="Koch R."/>
            <person name="Major P."/>
            <person name="Gould S.B."/>
            <person name="Goremykin V.V."/>
            <person name="Rippka R."/>
            <person name="Tandeau de Marsac N."/>
            <person name="Gugger M."/>
            <person name="Lockhart P.J."/>
            <person name="Allen J.F."/>
            <person name="Brune I."/>
            <person name="Maus I."/>
            <person name="Puhler A."/>
            <person name="Martin W.F."/>
        </authorList>
    </citation>
    <scope>NUCLEOTIDE SEQUENCE [LARGE SCALE GENOMIC DNA]</scope>
    <source>
        <strain evidence="8 9">PCC 7110</strain>
    </source>
</reference>
<dbReference type="AlphaFoldDB" id="A0A139XH96"/>
<dbReference type="EMBL" id="ANNX02000012">
    <property type="protein sequence ID" value="KYC44039.1"/>
    <property type="molecule type" value="Genomic_DNA"/>
</dbReference>
<dbReference type="PROSITE" id="PS00329">
    <property type="entry name" value="HSP70_2"/>
    <property type="match status" value="1"/>
</dbReference>
<proteinExistence type="inferred from homology"/>
<evidence type="ECO:0008006" key="10">
    <source>
        <dbReference type="Google" id="ProtNLM"/>
    </source>
</evidence>
<protein>
    <recommendedName>
        <fullName evidence="10">Molecular chaperone DnaK</fullName>
    </recommendedName>
</protein>
<evidence type="ECO:0000313" key="9">
    <source>
        <dbReference type="Proteomes" id="UP000076925"/>
    </source>
</evidence>
<dbReference type="PROSITE" id="PS01036">
    <property type="entry name" value="HSP70_3"/>
    <property type="match status" value="1"/>
</dbReference>
<comment type="similarity">
    <text evidence="1 7">Belongs to the heat shock protein 70 family.</text>
</comment>
<dbReference type="SUPFAM" id="SSF53067">
    <property type="entry name" value="Actin-like ATPase domain"/>
    <property type="match status" value="2"/>
</dbReference>
<dbReference type="PANTHER" id="PTHR19375">
    <property type="entry name" value="HEAT SHOCK PROTEIN 70KDA"/>
    <property type="match status" value="1"/>
</dbReference>
<dbReference type="SUPFAM" id="SSF100920">
    <property type="entry name" value="Heat shock protein 70kD (HSP70), peptide-binding domain"/>
    <property type="match status" value="1"/>
</dbReference>
<keyword evidence="2" id="KW-0597">Phosphoprotein</keyword>
<evidence type="ECO:0000256" key="2">
    <source>
        <dbReference type="ARBA" id="ARBA00022553"/>
    </source>
</evidence>
<keyword evidence="6" id="KW-0143">Chaperone</keyword>
<dbReference type="GO" id="GO:0140662">
    <property type="term" value="F:ATP-dependent protein folding chaperone"/>
    <property type="evidence" value="ECO:0007669"/>
    <property type="project" value="InterPro"/>
</dbReference>
<dbReference type="InterPro" id="IPR029047">
    <property type="entry name" value="HSP70_peptide-bd_sf"/>
</dbReference>
<evidence type="ECO:0000256" key="7">
    <source>
        <dbReference type="RuleBase" id="RU003322"/>
    </source>
</evidence>
<evidence type="ECO:0000256" key="4">
    <source>
        <dbReference type="ARBA" id="ARBA00022840"/>
    </source>
</evidence>
<accession>A0A139XH96</accession>
<comment type="caution">
    <text evidence="8">The sequence shown here is derived from an EMBL/GenBank/DDBJ whole genome shotgun (WGS) entry which is preliminary data.</text>
</comment>
<organism evidence="8 9">
    <name type="scientific">Scytonema hofmannii PCC 7110</name>
    <dbReference type="NCBI Taxonomy" id="128403"/>
    <lineage>
        <taxon>Bacteria</taxon>
        <taxon>Bacillati</taxon>
        <taxon>Cyanobacteriota</taxon>
        <taxon>Cyanophyceae</taxon>
        <taxon>Nostocales</taxon>
        <taxon>Scytonemataceae</taxon>
        <taxon>Scytonema</taxon>
    </lineage>
</organism>
<dbReference type="InterPro" id="IPR018181">
    <property type="entry name" value="Heat_shock_70_CS"/>
</dbReference>
<dbReference type="Gene3D" id="2.60.34.10">
    <property type="entry name" value="Substrate Binding Domain Of DNAk, Chain A, domain 1"/>
    <property type="match status" value="1"/>
</dbReference>
<evidence type="ECO:0000256" key="3">
    <source>
        <dbReference type="ARBA" id="ARBA00022741"/>
    </source>
</evidence>
<dbReference type="Gene3D" id="3.30.420.40">
    <property type="match status" value="2"/>
</dbReference>
<dbReference type="GO" id="GO:0005524">
    <property type="term" value="F:ATP binding"/>
    <property type="evidence" value="ECO:0007669"/>
    <property type="project" value="UniProtKB-KW"/>
</dbReference>
<keyword evidence="9" id="KW-1185">Reference proteome</keyword>
<dbReference type="OrthoDB" id="500233at2"/>
<dbReference type="PRINTS" id="PR00301">
    <property type="entry name" value="HEATSHOCK70"/>
</dbReference>